<proteinExistence type="predicted"/>
<reference evidence="2 3" key="1">
    <citation type="submission" date="2017-09" db="EMBL/GenBank/DDBJ databases">
        <title>Depth-based differentiation of microbial function through sediment-hosted aquifers and enrichment of novel symbionts in the deep terrestrial subsurface.</title>
        <authorList>
            <person name="Probst A.J."/>
            <person name="Ladd B."/>
            <person name="Jarett J.K."/>
            <person name="Geller-Mcgrath D.E."/>
            <person name="Sieber C.M."/>
            <person name="Emerson J.B."/>
            <person name="Anantharaman K."/>
            <person name="Thomas B.C."/>
            <person name="Malmstrom R."/>
            <person name="Stieglmeier M."/>
            <person name="Klingl A."/>
            <person name="Woyke T."/>
            <person name="Ryan C.M."/>
            <person name="Banfield J.F."/>
        </authorList>
    </citation>
    <scope>NUCLEOTIDE SEQUENCE [LARGE SCALE GENOMIC DNA]</scope>
    <source>
        <strain evidence="2">CG17_big_fil_post_rev_8_21_14_2_50_48_46</strain>
    </source>
</reference>
<evidence type="ECO:0000313" key="2">
    <source>
        <dbReference type="EMBL" id="PIW15097.1"/>
    </source>
</evidence>
<name>A0A2M7G0D1_9BACT</name>
<dbReference type="InterPro" id="IPR019734">
    <property type="entry name" value="TPR_rpt"/>
</dbReference>
<sequence length="294" mass="34595">MIDFKSLAAVKTQLKNPTEQRQQESRKHYQFALDFLEKYRQNLEQETLKKAIQELVTTLKYDKNQAEPYLLLSYLYFALEQPQLAVKYLKKGQELSPHSTFAQDLQFFLDKGKPLPYLPKKKPEPLTYDPEVLYSQMEWLLQQIKSQMTEYAIVADLEKLETQLAKLETAIPSWLSACHLIQQKLEQLDRHFDINPFFEDTQAIEAYYIQLSQSEIQLRSGLKIHQQIGNIFNEISTNKAHLEDLDLEHLLDRCDLIADQLDDLDSHNELYRLLEAKYHQMIQCVEESQDLLNA</sequence>
<comment type="caution">
    <text evidence="2">The sequence shown here is derived from an EMBL/GenBank/DDBJ whole genome shotgun (WGS) entry which is preliminary data.</text>
</comment>
<dbReference type="InterPro" id="IPR011990">
    <property type="entry name" value="TPR-like_helical_dom_sf"/>
</dbReference>
<evidence type="ECO:0000256" key="1">
    <source>
        <dbReference type="PROSITE-ProRule" id="PRU00339"/>
    </source>
</evidence>
<dbReference type="Proteomes" id="UP000231019">
    <property type="component" value="Unassembled WGS sequence"/>
</dbReference>
<protein>
    <submittedName>
        <fullName evidence="2">Uncharacterized protein</fullName>
    </submittedName>
</protein>
<feature type="repeat" description="TPR" evidence="1">
    <location>
        <begin position="66"/>
        <end position="99"/>
    </location>
</feature>
<dbReference type="AlphaFoldDB" id="A0A2M7G0D1"/>
<evidence type="ECO:0000313" key="3">
    <source>
        <dbReference type="Proteomes" id="UP000231019"/>
    </source>
</evidence>
<dbReference type="Gene3D" id="1.25.40.10">
    <property type="entry name" value="Tetratricopeptide repeat domain"/>
    <property type="match status" value="1"/>
</dbReference>
<accession>A0A2M7G0D1</accession>
<gene>
    <name evidence="2" type="ORF">COW36_19440</name>
</gene>
<keyword evidence="1" id="KW-0802">TPR repeat</keyword>
<dbReference type="PROSITE" id="PS50005">
    <property type="entry name" value="TPR"/>
    <property type="match status" value="1"/>
</dbReference>
<dbReference type="SUPFAM" id="SSF48452">
    <property type="entry name" value="TPR-like"/>
    <property type="match status" value="1"/>
</dbReference>
<organism evidence="2 3">
    <name type="scientific">bacterium (Candidatus Blackallbacteria) CG17_big_fil_post_rev_8_21_14_2_50_48_46</name>
    <dbReference type="NCBI Taxonomy" id="2014261"/>
    <lineage>
        <taxon>Bacteria</taxon>
        <taxon>Candidatus Blackallbacteria</taxon>
    </lineage>
</organism>
<dbReference type="EMBL" id="PFFQ01000054">
    <property type="protein sequence ID" value="PIW15097.1"/>
    <property type="molecule type" value="Genomic_DNA"/>
</dbReference>